<sequence length="98" mass="10099">MTQIVVSMALIVLVAAVVAVYVAFPHRGEDLPGAPWLGRLMRRGARSLPTVEPEPGDVMPSDGGSPEPVESPIQTQVAEPGEVGLGPVPGGIAGQHRA</sequence>
<feature type="region of interest" description="Disordered" evidence="1">
    <location>
        <begin position="47"/>
        <end position="72"/>
    </location>
</feature>
<keyword evidence="4" id="KW-1185">Reference proteome</keyword>
<feature type="region of interest" description="Disordered" evidence="1">
    <location>
        <begin position="79"/>
        <end position="98"/>
    </location>
</feature>
<evidence type="ECO:0000256" key="2">
    <source>
        <dbReference type="SAM" id="Phobius"/>
    </source>
</evidence>
<keyword evidence="2" id="KW-0472">Membrane</keyword>
<dbReference type="Proteomes" id="UP000660668">
    <property type="component" value="Unassembled WGS sequence"/>
</dbReference>
<accession>A0A930VUP1</accession>
<dbReference type="AlphaFoldDB" id="A0A930VUP1"/>
<keyword evidence="2" id="KW-1133">Transmembrane helix</keyword>
<reference evidence="3" key="1">
    <citation type="submission" date="2020-11" db="EMBL/GenBank/DDBJ databases">
        <title>Nocardioides cynanchi sp. nov., isolated from soil of rhizosphere of Cynanchum wilfordii.</title>
        <authorList>
            <person name="Lee J.-S."/>
            <person name="Suh M.K."/>
            <person name="Kim J.-S."/>
        </authorList>
    </citation>
    <scope>NUCLEOTIDE SEQUENCE</scope>
    <source>
        <strain evidence="3">KCTC 19276</strain>
    </source>
</reference>
<proteinExistence type="predicted"/>
<feature type="transmembrane region" description="Helical" evidence="2">
    <location>
        <begin position="6"/>
        <end position="24"/>
    </location>
</feature>
<dbReference type="RefSeq" id="WP_194698372.1">
    <property type="nucleotide sequence ID" value="NZ_JADKPO010000042.1"/>
</dbReference>
<evidence type="ECO:0000256" key="1">
    <source>
        <dbReference type="SAM" id="MobiDB-lite"/>
    </source>
</evidence>
<protein>
    <submittedName>
        <fullName evidence="3">Uncharacterized protein</fullName>
    </submittedName>
</protein>
<evidence type="ECO:0000313" key="4">
    <source>
        <dbReference type="Proteomes" id="UP000660668"/>
    </source>
</evidence>
<gene>
    <name evidence="3" type="ORF">ISU10_20845</name>
</gene>
<keyword evidence="2" id="KW-0812">Transmembrane</keyword>
<name>A0A930VUP1_9ACTN</name>
<comment type="caution">
    <text evidence="3">The sequence shown here is derived from an EMBL/GenBank/DDBJ whole genome shotgun (WGS) entry which is preliminary data.</text>
</comment>
<organism evidence="3 4">
    <name type="scientific">Nocardioides agariphilus</name>
    <dbReference type="NCBI Taxonomy" id="433664"/>
    <lineage>
        <taxon>Bacteria</taxon>
        <taxon>Bacillati</taxon>
        <taxon>Actinomycetota</taxon>
        <taxon>Actinomycetes</taxon>
        <taxon>Propionibacteriales</taxon>
        <taxon>Nocardioidaceae</taxon>
        <taxon>Nocardioides</taxon>
    </lineage>
</organism>
<feature type="compositionally biased region" description="Gly residues" evidence="1">
    <location>
        <begin position="83"/>
        <end position="98"/>
    </location>
</feature>
<evidence type="ECO:0000313" key="3">
    <source>
        <dbReference type="EMBL" id="MBF4770230.1"/>
    </source>
</evidence>
<dbReference type="EMBL" id="JADKPO010000042">
    <property type="protein sequence ID" value="MBF4770230.1"/>
    <property type="molecule type" value="Genomic_DNA"/>
</dbReference>